<dbReference type="InterPro" id="IPR057842">
    <property type="entry name" value="WH_MER3"/>
</dbReference>
<feature type="domain" description="Helicase ATP-binding" evidence="6">
    <location>
        <begin position="549"/>
        <end position="732"/>
    </location>
</feature>
<evidence type="ECO:0008006" key="10">
    <source>
        <dbReference type="Google" id="ProtNLM"/>
    </source>
</evidence>
<feature type="domain" description="Helicase C-terminal" evidence="7">
    <location>
        <begin position="1615"/>
        <end position="1807"/>
    </location>
</feature>
<dbReference type="PANTHER" id="PTHR47961">
    <property type="entry name" value="DNA POLYMERASE THETA, PUTATIVE (AFU_ORTHOLOGUE AFUA_1G05260)-RELATED"/>
    <property type="match status" value="1"/>
</dbReference>
<feature type="domain" description="Helicase C-terminal" evidence="7">
    <location>
        <begin position="767"/>
        <end position="985"/>
    </location>
</feature>
<feature type="region of interest" description="Disordered" evidence="5">
    <location>
        <begin position="274"/>
        <end position="297"/>
    </location>
</feature>
<evidence type="ECO:0000259" key="6">
    <source>
        <dbReference type="PROSITE" id="PS51192"/>
    </source>
</evidence>
<dbReference type="InterPro" id="IPR003593">
    <property type="entry name" value="AAA+_ATPase"/>
</dbReference>
<proteinExistence type="predicted"/>
<dbReference type="Proteomes" id="UP001642540">
    <property type="component" value="Unassembled WGS sequence"/>
</dbReference>
<dbReference type="SMART" id="SM00973">
    <property type="entry name" value="Sec63"/>
    <property type="match status" value="2"/>
</dbReference>
<dbReference type="InterPro" id="IPR050474">
    <property type="entry name" value="Hel308_SKI2-like"/>
</dbReference>
<evidence type="ECO:0000256" key="4">
    <source>
        <dbReference type="ARBA" id="ARBA00022840"/>
    </source>
</evidence>
<dbReference type="SMART" id="SM00490">
    <property type="entry name" value="HELICc"/>
    <property type="match status" value="2"/>
</dbReference>
<dbReference type="InterPro" id="IPR014001">
    <property type="entry name" value="Helicase_ATP-bd"/>
</dbReference>
<feature type="compositionally biased region" description="Polar residues" evidence="5">
    <location>
        <begin position="288"/>
        <end position="297"/>
    </location>
</feature>
<keyword evidence="9" id="KW-1185">Reference proteome</keyword>
<dbReference type="CDD" id="cd18020">
    <property type="entry name" value="DEXHc_ASCC3_1"/>
    <property type="match status" value="1"/>
</dbReference>
<comment type="caution">
    <text evidence="8">The sequence shown here is derived from an EMBL/GenBank/DDBJ whole genome shotgun (WGS) entry which is preliminary data.</text>
</comment>
<dbReference type="Pfam" id="PF00270">
    <property type="entry name" value="DEAD"/>
    <property type="match status" value="2"/>
</dbReference>
<evidence type="ECO:0000256" key="2">
    <source>
        <dbReference type="ARBA" id="ARBA00022801"/>
    </source>
</evidence>
<dbReference type="InterPro" id="IPR011545">
    <property type="entry name" value="DEAD/DEAH_box_helicase_dom"/>
</dbReference>
<dbReference type="SMART" id="SM00382">
    <property type="entry name" value="AAA"/>
    <property type="match status" value="2"/>
</dbReference>
<sequence>MPSIISSKDTGVFAPPRFAEYLLSVADKYPTLGLPVSYRNTLAHRPIRTAKQHEKDLAEHRKVRLERSKQCIEDWNEVKNFILDELPEVKQTGAKADFEKFYGIAKDIAMYCDIPADNFRKKVDSVAIVLLHFLLKDYDEYEFKPSCPSRQFLSNVKEYFGSIDASLMIRANQAFSNIVSNWVCDGETRNKWERKVATVRNGEDANGELTDDKLFPFGRFRIDGIDPLTAGSERDMRGFELLQVYGESYANRNPAAENKKVAELFASVEVSNNHTSSGKHVSFPDLSPTPSSSTAEQTTWDKTYLLNLIGNEDILEVIIITINSDKSSDEIQEQLFDLLGFDQLDLITNLLSNRDAIRKQLIREEALTQAVRNQVKNSRSTQSHPVIGVKVQSAEEKFLEKVYRKEEKKAMKGGTTIGDMIPQAELKVGESMLSKIQSHQNTQMARASSDSTAIGIEMAGGDLPNVYDSYAEAKQKSGFISGVKIVLPENLTRKDTKEYESVSMPAMKAKLPEFLARRELIAIESLDPAAQKVFRGMKTLNRIQTIVFETAYKTNENLLICAPTGAGKTNIALLSVLHCIFNNMEGEIIKKDQFKIVYVAPMKALAAEMTANFSKRLAPLGIQVRELTGDMQLSKSEIMQTQMLVTTPEKWDVVTRKSTGDVALTQLVKLLIIDEVHLLHGDRGPVVESLVARTLRLVESSQRMIRIVGLSATLPNYRDVAQFLRVNPRVGLFYFDSRFRPVPLGQTFIGVKALSILEQQRQMDVCCYDKVFEMVAKGHQVMVFVHARNATVKTAEVLIEQGIKSGQIDVFKVKSGDEAFSEYGKALKSLEKSRNKKLSELFSNGFCIHHAGMLRSDRNLVEKLFSDGLIRVLCCTATLAWGVNLPAHAVVIKGTEIYDASKGMFVDLGILDVLQIFGRAGRPQFDTEGHGTIITTHDKLAHYLSLLTNQFPIESSFIKFLADNLNAEIALGTVTNISEAVEWLTYTYLYIRMRRNPQLYGTQYLDALEDPNLTIRRRDLVVESARKLEAAKMIRFDERTEYLYSTDMGRTSSHFYIKYDTIENYNELVSPVMSPDMILMMICKASEFEQLKVRDEELDELDILKREYCNLKVWGGSENVHGKVNILIQTYIARGHIRSFSLQSDQQYVITNASRICRGFFEMVLRENIPLLAGRLLEFSKMLDQQLWTESHPLHQHKLLSYEIVDKLEKRRLTIDILRDTSADEIGEWIFHKKMGGTVKRCAEEFPALDVSVNIQPITRNVLRISLGILGNFRWNDRLHGNVSESFWIWIEDSVNNVMYHHEYFIITKRQVIRNERQDLVFTIPITEPLPPQYLIRIVSDRFLGASDTVPVSFQHLILPEQHPPHTDLLDLEPLPVTALKQPQFEALYPFPYFNPIQTQIFHTLYHTDSNCLVGAPTGSGKTIAAEIAMFRVFRVHPNRKVVYIAPLKALVRERMHDWTERLGRKLRKKVVELTGDVTPDVRAILESDVIVTTPEKWDGISRSWQTRSYVQDVSLIIIDEIHLLGEDRGPVLEVIVSRTNYISRHTQMGLRVIGLSTALANARDLADWLGIKGFVGLYNFRPSVRPVPIQVHIQGFPGKHYCPRMATMNKPTFQSIKEHSPCKPTLVFVSSRRQTRLTALDLIAYLAAEGNPKQWVHLDDSEMDVIIANIKEPNLKLTLAFGIGIHHAGLQDSDRKTVEELFVNQKIQVLIATATLAWGVNFPAHLVVIKGTEYYDGKSHRYVDMPITDVLQMMGRAGRPQFDNHGVAVVLVHDQKKNFYKKFLYEPFPVESQLLQVLPDHLNAEVVAGTISSTQEAVDYLTYTYFFRRLLQNPSYYDLDSSETIHINKYLSNLIAKAFGVLESASCIYVHEDLRSVEPTSFGRIAAYYYLSYQTMQLFRDRLSSTLSLHDLLLVMTDAYEYDQLPVRHNEDLLNEELAKDCPIEVAAGTYNSPHTKAHLLLQCHFSRLQLPSSDYYTDLKSVLDQAIRILQAMIDACAENGWLAPTLHCINLIQMIIQARWLEDEPFMNLPYVDEISANEIIRKYKCNQLPLLQLKTKDSTEHLYKCLSFLETQQVETVCKVLNELPEISLRVSVQFDGRCIEVPLSRNGKREFLDLPPNKDIVILLSVTRNNQPPRDMKVFAPKFSKPKDEGWFMVLGDVEYRDVIALKRLGGVRKKAQQQLSITTPKTEGRKIYTGYLMSDAYLGMDQQYEFCFNITCRAVVSAPPGFSTAKDLDNI</sequence>
<dbReference type="SUPFAM" id="SSF158702">
    <property type="entry name" value="Sec63 N-terminal domain-like"/>
    <property type="match status" value="2"/>
</dbReference>
<dbReference type="InterPro" id="IPR036388">
    <property type="entry name" value="WH-like_DNA-bd_sf"/>
</dbReference>
<dbReference type="PIRSF" id="PIRSF039073">
    <property type="entry name" value="BRR2"/>
    <property type="match status" value="1"/>
</dbReference>
<evidence type="ECO:0000313" key="9">
    <source>
        <dbReference type="Proteomes" id="UP001642540"/>
    </source>
</evidence>
<evidence type="ECO:0000256" key="5">
    <source>
        <dbReference type="SAM" id="MobiDB-lite"/>
    </source>
</evidence>
<protein>
    <recommendedName>
        <fullName evidence="10">Activating signal cointegrator 1 complex subunit 3</fullName>
    </recommendedName>
</protein>
<keyword evidence="4" id="KW-0067">ATP-binding</keyword>
<accession>A0ABP1S775</accession>
<dbReference type="InterPro" id="IPR001650">
    <property type="entry name" value="Helicase_C-like"/>
</dbReference>
<dbReference type="PROSITE" id="PS51194">
    <property type="entry name" value="HELICASE_CTER"/>
    <property type="match status" value="2"/>
</dbReference>
<name>A0ABP1S775_9HEXA</name>
<evidence type="ECO:0000259" key="7">
    <source>
        <dbReference type="PROSITE" id="PS51194"/>
    </source>
</evidence>
<reference evidence="8 9" key="1">
    <citation type="submission" date="2024-08" db="EMBL/GenBank/DDBJ databases">
        <authorList>
            <person name="Cucini C."/>
            <person name="Frati F."/>
        </authorList>
    </citation>
    <scope>NUCLEOTIDE SEQUENCE [LARGE SCALE GENOMIC DNA]</scope>
</reference>
<dbReference type="SUPFAM" id="SSF81296">
    <property type="entry name" value="E set domains"/>
    <property type="match status" value="1"/>
</dbReference>
<dbReference type="PROSITE" id="PS51192">
    <property type="entry name" value="HELICASE_ATP_BIND_1"/>
    <property type="match status" value="2"/>
</dbReference>
<dbReference type="InterPro" id="IPR035892">
    <property type="entry name" value="C2_domain_sf"/>
</dbReference>
<feature type="domain" description="Helicase ATP-binding" evidence="6">
    <location>
        <begin position="1403"/>
        <end position="1578"/>
    </location>
</feature>
<dbReference type="PANTHER" id="PTHR47961:SF13">
    <property type="entry name" value="ACTIVATING SIGNAL COINTEGRATOR 1 COMPLEX SUBUNIT 3"/>
    <property type="match status" value="1"/>
</dbReference>
<gene>
    <name evidence="8" type="ORF">ODALV1_LOCUS30160</name>
</gene>
<keyword evidence="1" id="KW-0547">Nucleotide-binding</keyword>
<evidence type="ECO:0000313" key="8">
    <source>
        <dbReference type="EMBL" id="CAL8144328.1"/>
    </source>
</evidence>
<dbReference type="Pfam" id="PF00271">
    <property type="entry name" value="Helicase_C"/>
    <property type="match status" value="2"/>
</dbReference>
<dbReference type="SMART" id="SM00487">
    <property type="entry name" value="DEXDc"/>
    <property type="match status" value="2"/>
</dbReference>
<dbReference type="InterPro" id="IPR014756">
    <property type="entry name" value="Ig_E-set"/>
</dbReference>
<dbReference type="InterPro" id="IPR004179">
    <property type="entry name" value="Sec63-dom"/>
</dbReference>
<keyword evidence="2" id="KW-0378">Hydrolase</keyword>
<dbReference type="SUPFAM" id="SSF52540">
    <property type="entry name" value="P-loop containing nucleoside triphosphate hydrolases"/>
    <property type="match status" value="4"/>
</dbReference>
<dbReference type="Gene3D" id="3.40.50.300">
    <property type="entry name" value="P-loop containing nucleotide triphosphate hydrolases"/>
    <property type="match status" value="4"/>
</dbReference>
<dbReference type="Pfam" id="PF23445">
    <property type="entry name" value="WHD_SNRNP200"/>
    <property type="match status" value="2"/>
</dbReference>
<dbReference type="SUPFAM" id="SSF46785">
    <property type="entry name" value="Winged helix' DNA-binding domain"/>
    <property type="match status" value="2"/>
</dbReference>
<dbReference type="Gene3D" id="1.10.3380.10">
    <property type="entry name" value="Sec63 N-terminal domain-like domain"/>
    <property type="match status" value="2"/>
</dbReference>
<dbReference type="Gene3D" id="1.10.10.10">
    <property type="entry name" value="Winged helix-like DNA-binding domain superfamily/Winged helix DNA-binding domain"/>
    <property type="match status" value="2"/>
</dbReference>
<dbReference type="Gene3D" id="2.60.40.150">
    <property type="entry name" value="C2 domain"/>
    <property type="match status" value="2"/>
</dbReference>
<dbReference type="EMBL" id="CAXLJM020000160">
    <property type="protein sequence ID" value="CAL8144328.1"/>
    <property type="molecule type" value="Genomic_DNA"/>
</dbReference>
<dbReference type="Gene3D" id="1.10.150.20">
    <property type="entry name" value="5' to 3' exonuclease, C-terminal subdomain"/>
    <property type="match status" value="1"/>
</dbReference>
<dbReference type="InterPro" id="IPR027417">
    <property type="entry name" value="P-loop_NTPase"/>
</dbReference>
<keyword evidence="3" id="KW-0347">Helicase</keyword>
<dbReference type="CDD" id="cd18795">
    <property type="entry name" value="SF2_C_Ski2"/>
    <property type="match status" value="2"/>
</dbReference>
<organism evidence="8 9">
    <name type="scientific">Orchesella dallaii</name>
    <dbReference type="NCBI Taxonomy" id="48710"/>
    <lineage>
        <taxon>Eukaryota</taxon>
        <taxon>Metazoa</taxon>
        <taxon>Ecdysozoa</taxon>
        <taxon>Arthropoda</taxon>
        <taxon>Hexapoda</taxon>
        <taxon>Collembola</taxon>
        <taxon>Entomobryomorpha</taxon>
        <taxon>Entomobryoidea</taxon>
        <taxon>Orchesellidae</taxon>
        <taxon>Orchesellinae</taxon>
        <taxon>Orchesella</taxon>
    </lineage>
</organism>
<evidence type="ECO:0000256" key="3">
    <source>
        <dbReference type="ARBA" id="ARBA00022806"/>
    </source>
</evidence>
<dbReference type="Pfam" id="PF02889">
    <property type="entry name" value="Sec63"/>
    <property type="match status" value="2"/>
</dbReference>
<evidence type="ECO:0000256" key="1">
    <source>
        <dbReference type="ARBA" id="ARBA00022741"/>
    </source>
</evidence>
<dbReference type="InterPro" id="IPR036390">
    <property type="entry name" value="WH_DNA-bd_sf"/>
</dbReference>
<dbReference type="CDD" id="cd18022">
    <property type="entry name" value="DEXHc_ASCC3_2"/>
    <property type="match status" value="1"/>
</dbReference>